<dbReference type="AlphaFoldDB" id="A0A2P2IWA4"/>
<reference evidence="1" key="1">
    <citation type="submission" date="2018-02" db="EMBL/GenBank/DDBJ databases">
        <title>Rhizophora mucronata_Transcriptome.</title>
        <authorList>
            <person name="Meera S.P."/>
            <person name="Sreeshan A."/>
            <person name="Augustine A."/>
        </authorList>
    </citation>
    <scope>NUCLEOTIDE SEQUENCE</scope>
    <source>
        <tissue evidence="1">Leaf</tissue>
    </source>
</reference>
<evidence type="ECO:0000313" key="1">
    <source>
        <dbReference type="EMBL" id="MBW85492.1"/>
    </source>
</evidence>
<dbReference type="EMBL" id="GGEC01005010">
    <property type="protein sequence ID" value="MBW85493.1"/>
    <property type="molecule type" value="Transcribed_RNA"/>
</dbReference>
<dbReference type="InterPro" id="IPR052220">
    <property type="entry name" value="METTL25"/>
</dbReference>
<proteinExistence type="predicted"/>
<protein>
    <recommendedName>
        <fullName evidence="2">Protein RRNAD1</fullName>
    </recommendedName>
</protein>
<dbReference type="PANTHER" id="PTHR12496">
    <property type="entry name" value="CGI-41 METHYLTRANSFERASE"/>
    <property type="match status" value="1"/>
</dbReference>
<organism evidence="1">
    <name type="scientific">Rhizophora mucronata</name>
    <name type="common">Asiatic mangrove</name>
    <dbReference type="NCBI Taxonomy" id="61149"/>
    <lineage>
        <taxon>Eukaryota</taxon>
        <taxon>Viridiplantae</taxon>
        <taxon>Streptophyta</taxon>
        <taxon>Embryophyta</taxon>
        <taxon>Tracheophyta</taxon>
        <taxon>Spermatophyta</taxon>
        <taxon>Magnoliopsida</taxon>
        <taxon>eudicotyledons</taxon>
        <taxon>Gunneridae</taxon>
        <taxon>Pentapetalae</taxon>
        <taxon>rosids</taxon>
        <taxon>fabids</taxon>
        <taxon>Malpighiales</taxon>
        <taxon>Rhizophoraceae</taxon>
        <taxon>Rhizophora</taxon>
    </lineage>
</organism>
<evidence type="ECO:0008006" key="2">
    <source>
        <dbReference type="Google" id="ProtNLM"/>
    </source>
</evidence>
<dbReference type="PANTHER" id="PTHR12496:SF0">
    <property type="entry name" value="METHYLTRANSFERASE DOMAIN-CONTAINING PROTEIN"/>
    <property type="match status" value="1"/>
</dbReference>
<accession>A0A2P2IWA4</accession>
<name>A0A2P2IWA4_RHIMU</name>
<sequence>MVKSPSIGRQGKALRRKQLRKNLEISLNHEEGKCSLLPQKVFNLNMPLPAQPGVPNEASGSVLGIDDLSHRMSCNGSTRCEGIASVDKYSLFKKFCESGFSRLALKPLEEIHFRETWKEAEPFAEFIGPYWSLRAALGPLLETLLLLDRLLFLQEQDDQLETVMLPIFDPVLSPRNVAIIAKRR</sequence>
<dbReference type="EMBL" id="GGEC01005009">
    <property type="protein sequence ID" value="MBW85492.1"/>
    <property type="molecule type" value="Transcribed_RNA"/>
</dbReference>